<accession>A0A0X3TNR6</accession>
<sequence length="272" mass="30312">MTRFWEPAKFSLSGAAMPSMPKPDMTTADRRAFFAEVIRPFNLGHKLIRVGDFGDGGYLLPNDLDGIVACFSPGVSQQSSFELDLAKHGIPSFMADGSVDEPMLDIPNSVFVKKHLAAETGENVISLRDWMDQFALDEGDMILQMDIEGAEYNVLSTLPPDYLHRFRIVVLELHRIPSILTKPASFKRAFPALSALKDGFLCSHIHPNNASGTVDIEGETFPRVIEATFVRRDRVKQMRPATQFPHPLDRRHRPNGPSLDLPSEWINAAKVG</sequence>
<comment type="caution">
    <text evidence="1">The sequence shown here is derived from an EMBL/GenBank/DDBJ whole genome shotgun (WGS) entry which is preliminary data.</text>
</comment>
<name>A0A0X3TNR6_9RHOB</name>
<dbReference type="SUPFAM" id="SSF53335">
    <property type="entry name" value="S-adenosyl-L-methionine-dependent methyltransferases"/>
    <property type="match status" value="1"/>
</dbReference>
<dbReference type="InterPro" id="IPR029063">
    <property type="entry name" value="SAM-dependent_MTases_sf"/>
</dbReference>
<dbReference type="RefSeq" id="WP_068339909.1">
    <property type="nucleotide sequence ID" value="NZ_LQBP01000010.1"/>
</dbReference>
<proteinExistence type="predicted"/>
<gene>
    <name evidence="1" type="ORF">AVO44_17650</name>
</gene>
<evidence type="ECO:0000313" key="1">
    <source>
        <dbReference type="EMBL" id="KUJ77415.1"/>
    </source>
</evidence>
<evidence type="ECO:0008006" key="3">
    <source>
        <dbReference type="Google" id="ProtNLM"/>
    </source>
</evidence>
<protein>
    <recommendedName>
        <fullName evidence="3">Methyltransferase FkbM domain-containing protein</fullName>
    </recommendedName>
</protein>
<dbReference type="EMBL" id="LQBP01000010">
    <property type="protein sequence ID" value="KUJ77415.1"/>
    <property type="molecule type" value="Genomic_DNA"/>
</dbReference>
<organism evidence="1 2">
    <name type="scientific">Ruegeria profundi</name>
    <dbReference type="NCBI Taxonomy" id="1685378"/>
    <lineage>
        <taxon>Bacteria</taxon>
        <taxon>Pseudomonadati</taxon>
        <taxon>Pseudomonadota</taxon>
        <taxon>Alphaproteobacteria</taxon>
        <taxon>Rhodobacterales</taxon>
        <taxon>Roseobacteraceae</taxon>
        <taxon>Ruegeria</taxon>
    </lineage>
</organism>
<dbReference type="OrthoDB" id="6310850at2"/>
<evidence type="ECO:0000313" key="2">
    <source>
        <dbReference type="Proteomes" id="UP000053690"/>
    </source>
</evidence>
<dbReference type="STRING" id="1685378.AVO44_17650"/>
<reference evidence="2" key="1">
    <citation type="submission" date="2015-12" db="EMBL/GenBank/DDBJ databases">
        <authorList>
            <person name="Zhang G."/>
            <person name="Stingl U."/>
        </authorList>
    </citation>
    <scope>NUCLEOTIDE SEQUENCE [LARGE SCALE GENOMIC DNA]</scope>
    <source>
        <strain evidence="2">ZGT108</strain>
    </source>
</reference>
<dbReference type="Proteomes" id="UP000053690">
    <property type="component" value="Unassembled WGS sequence"/>
</dbReference>
<keyword evidence="2" id="KW-1185">Reference proteome</keyword>
<dbReference type="AlphaFoldDB" id="A0A0X3TNR6"/>